<dbReference type="PANTHER" id="PTHR10127">
    <property type="entry name" value="DISCOIDIN, CUB, EGF, LAMININ , AND ZINC METALLOPROTEASE DOMAIN CONTAINING"/>
    <property type="match status" value="1"/>
</dbReference>
<keyword evidence="1 10" id="KW-0645">Protease</keyword>
<dbReference type="InterPro" id="IPR001506">
    <property type="entry name" value="Peptidase_M12A"/>
</dbReference>
<dbReference type="WBParaSite" id="TMUE_3000012555.1">
    <property type="protein sequence ID" value="TMUE_3000012555.1"/>
    <property type="gene ID" value="WBGene00302854"/>
</dbReference>
<keyword evidence="3" id="KW-0732">Signal</keyword>
<evidence type="ECO:0000256" key="4">
    <source>
        <dbReference type="ARBA" id="ARBA00022801"/>
    </source>
</evidence>
<dbReference type="InterPro" id="IPR024079">
    <property type="entry name" value="MetalloPept_cat_dom_sf"/>
</dbReference>
<evidence type="ECO:0000256" key="1">
    <source>
        <dbReference type="ARBA" id="ARBA00022670"/>
    </source>
</evidence>
<dbReference type="Gene3D" id="3.40.390.10">
    <property type="entry name" value="Collagenase (Catalytic Domain)"/>
    <property type="match status" value="1"/>
</dbReference>
<dbReference type="Pfam" id="PF01400">
    <property type="entry name" value="Astacin"/>
    <property type="match status" value="1"/>
</dbReference>
<evidence type="ECO:0000313" key="14">
    <source>
        <dbReference type="WBParaSite" id="TMUE_3000012555.1"/>
    </source>
</evidence>
<feature type="active site" evidence="10">
    <location>
        <position position="212"/>
    </location>
</feature>
<evidence type="ECO:0000256" key="2">
    <source>
        <dbReference type="ARBA" id="ARBA00022723"/>
    </source>
</evidence>
<keyword evidence="5 10" id="KW-0862">Zinc</keyword>
<dbReference type="PANTHER" id="PTHR10127:SF883">
    <property type="entry name" value="ZINC METALLOPROTEINASE NAS-8"/>
    <property type="match status" value="1"/>
</dbReference>
<dbReference type="GO" id="GO:0006508">
    <property type="term" value="P:proteolysis"/>
    <property type="evidence" value="ECO:0007669"/>
    <property type="project" value="UniProtKB-KW"/>
</dbReference>
<dbReference type="EC" id="3.4.24.-" evidence="11"/>
<dbReference type="PROSITE" id="PS51864">
    <property type="entry name" value="ASTACIN"/>
    <property type="match status" value="1"/>
</dbReference>
<dbReference type="AlphaFoldDB" id="A0A5S6QZ76"/>
<comment type="caution">
    <text evidence="10">Lacks conserved residue(s) required for the propagation of feature annotation.</text>
</comment>
<keyword evidence="7" id="KW-0865">Zymogen</keyword>
<proteinExistence type="predicted"/>
<evidence type="ECO:0000256" key="5">
    <source>
        <dbReference type="ARBA" id="ARBA00022833"/>
    </source>
</evidence>
<dbReference type="SUPFAM" id="SSF55486">
    <property type="entry name" value="Metalloproteases ('zincins'), catalytic domain"/>
    <property type="match status" value="1"/>
</dbReference>
<keyword evidence="8" id="KW-1015">Disulfide bond</keyword>
<dbReference type="Proteomes" id="UP000046395">
    <property type="component" value="Unassembled WGS sequence"/>
</dbReference>
<dbReference type="STRING" id="70415.A0A5S6QZ76"/>
<keyword evidence="2 10" id="KW-0479">Metal-binding</keyword>
<evidence type="ECO:0000313" key="13">
    <source>
        <dbReference type="Proteomes" id="UP000046395"/>
    </source>
</evidence>
<evidence type="ECO:0000256" key="6">
    <source>
        <dbReference type="ARBA" id="ARBA00023049"/>
    </source>
</evidence>
<feature type="domain" description="Peptidase M12A" evidence="12">
    <location>
        <begin position="117"/>
        <end position="315"/>
    </location>
</feature>
<feature type="binding site" evidence="10">
    <location>
        <position position="221"/>
    </location>
    <ligand>
        <name>Zn(2+)</name>
        <dbReference type="ChEBI" id="CHEBI:29105"/>
        <note>catalytic</note>
    </ligand>
</feature>
<reference evidence="14" key="1">
    <citation type="submission" date="2019-12" db="UniProtKB">
        <authorList>
            <consortium name="WormBaseParasite"/>
        </authorList>
    </citation>
    <scope>IDENTIFICATION</scope>
</reference>
<accession>A0A5S6QZ76</accession>
<evidence type="ECO:0000256" key="8">
    <source>
        <dbReference type="ARBA" id="ARBA00023157"/>
    </source>
</evidence>
<dbReference type="GO" id="GO:0004222">
    <property type="term" value="F:metalloendopeptidase activity"/>
    <property type="evidence" value="ECO:0007669"/>
    <property type="project" value="UniProtKB-UniRule"/>
</dbReference>
<comment type="cofactor">
    <cofactor evidence="10 11">
        <name>Zn(2+)</name>
        <dbReference type="ChEBI" id="CHEBI:29105"/>
    </cofactor>
    <text evidence="10 11">Binds 1 zinc ion per subunit.</text>
</comment>
<evidence type="ECO:0000256" key="7">
    <source>
        <dbReference type="ARBA" id="ARBA00023145"/>
    </source>
</evidence>
<sequence length="455" mass="51934">MHHWPKQTPVYSKAYRRVIKDNIAGYNQPFPKAGKMVTAPFAASLAFLLWAHLTVIDGFQINLNFLTPEDFRNGIKIAARDIIVKGVRSIWEINKFRGDIVGKAKRRKQQSPSSYGNVARSGRTGNAYRWPNGRIPYELSSSYSSYERAIIARAMQSYHERTCIRFVGRTNEVDYLAIGKYDGCFSDVGRSGGRQLLSLDDGCVIYRTVLHELMHSVGFWHEHERQDRDNYVEIIWRNIRPGAHSQFNKVDPSESNTYGESYDYRSIMHYDSKSFSRNGRDTMVARQPGMTSVMGKSPDFSPSDLRKINNMYKCNGGGSHVGRPVNPPLPRPVPPVIHPEVNDGYGDDYDGSMIRPRPVRPGMNLRIKIPFMESFCRDFGPDCHRWAAMCNKPFIGIPMKFACAKTIVGERFNKADLNWFIVKGIHTETPYELCSRTPVVKTPLRGFKLTKQRCT</sequence>
<dbReference type="PRINTS" id="PR00480">
    <property type="entry name" value="ASTACIN"/>
</dbReference>
<evidence type="ECO:0000256" key="9">
    <source>
        <dbReference type="ARBA" id="ARBA00023180"/>
    </source>
</evidence>
<dbReference type="GO" id="GO:0008270">
    <property type="term" value="F:zinc ion binding"/>
    <property type="evidence" value="ECO:0007669"/>
    <property type="project" value="UniProtKB-UniRule"/>
</dbReference>
<dbReference type="InterPro" id="IPR006026">
    <property type="entry name" value="Peptidase_Metallo"/>
</dbReference>
<feature type="binding site" evidence="10">
    <location>
        <position position="211"/>
    </location>
    <ligand>
        <name>Zn(2+)</name>
        <dbReference type="ChEBI" id="CHEBI:29105"/>
        <note>catalytic</note>
    </ligand>
</feature>
<evidence type="ECO:0000256" key="10">
    <source>
        <dbReference type="PROSITE-ProRule" id="PRU01211"/>
    </source>
</evidence>
<evidence type="ECO:0000259" key="12">
    <source>
        <dbReference type="PROSITE" id="PS51864"/>
    </source>
</evidence>
<evidence type="ECO:0000256" key="3">
    <source>
        <dbReference type="ARBA" id="ARBA00022729"/>
    </source>
</evidence>
<evidence type="ECO:0000256" key="11">
    <source>
        <dbReference type="RuleBase" id="RU361183"/>
    </source>
</evidence>
<keyword evidence="4 10" id="KW-0378">Hydrolase</keyword>
<feature type="binding site" evidence="10">
    <location>
        <position position="215"/>
    </location>
    <ligand>
        <name>Zn(2+)</name>
        <dbReference type="ChEBI" id="CHEBI:29105"/>
        <note>catalytic</note>
    </ligand>
</feature>
<protein>
    <recommendedName>
        <fullName evidence="11">Metalloendopeptidase</fullName>
        <ecNumber evidence="11">3.4.24.-</ecNumber>
    </recommendedName>
</protein>
<dbReference type="CDD" id="cd04280">
    <property type="entry name" value="ZnMc_astacin_like"/>
    <property type="match status" value="1"/>
</dbReference>
<organism evidence="13 14">
    <name type="scientific">Trichuris muris</name>
    <name type="common">Mouse whipworm</name>
    <dbReference type="NCBI Taxonomy" id="70415"/>
    <lineage>
        <taxon>Eukaryota</taxon>
        <taxon>Metazoa</taxon>
        <taxon>Ecdysozoa</taxon>
        <taxon>Nematoda</taxon>
        <taxon>Enoplea</taxon>
        <taxon>Dorylaimia</taxon>
        <taxon>Trichinellida</taxon>
        <taxon>Trichuridae</taxon>
        <taxon>Trichuris</taxon>
    </lineage>
</organism>
<dbReference type="SMART" id="SM00235">
    <property type="entry name" value="ZnMc"/>
    <property type="match status" value="1"/>
</dbReference>
<keyword evidence="6 10" id="KW-0482">Metalloprotease</keyword>
<keyword evidence="9" id="KW-0325">Glycoprotein</keyword>
<dbReference type="FunFam" id="3.40.390.10:FF:000015">
    <property type="entry name" value="Meprin A subunit"/>
    <property type="match status" value="1"/>
</dbReference>
<name>A0A5S6QZ76_TRIMR</name>
<dbReference type="InterPro" id="IPR034035">
    <property type="entry name" value="Astacin-like_dom"/>
</dbReference>
<keyword evidence="13" id="KW-1185">Reference proteome</keyword>